<evidence type="ECO:0000313" key="3">
    <source>
        <dbReference type="Proteomes" id="UP000777002"/>
    </source>
</evidence>
<dbReference type="PANTHER" id="PTHR12994">
    <property type="entry name" value="SECERNIN"/>
    <property type="match status" value="1"/>
</dbReference>
<accession>A0ABS2GUC6</accession>
<dbReference type="EMBL" id="JACJKX010000005">
    <property type="protein sequence ID" value="MBM6928452.1"/>
    <property type="molecule type" value="Genomic_DNA"/>
</dbReference>
<evidence type="ECO:0000256" key="1">
    <source>
        <dbReference type="SAM" id="SignalP"/>
    </source>
</evidence>
<organism evidence="2 3">
    <name type="scientific">Parasutterella secunda</name>
    <dbReference type="NCBI Taxonomy" id="626947"/>
    <lineage>
        <taxon>Bacteria</taxon>
        <taxon>Pseudomonadati</taxon>
        <taxon>Pseudomonadota</taxon>
        <taxon>Betaproteobacteria</taxon>
        <taxon>Burkholderiales</taxon>
        <taxon>Sutterellaceae</taxon>
        <taxon>Parasutterella</taxon>
    </lineage>
</organism>
<dbReference type="InterPro" id="IPR005322">
    <property type="entry name" value="Peptidase_C69"/>
</dbReference>
<dbReference type="RefSeq" id="WP_205050047.1">
    <property type="nucleotide sequence ID" value="NZ_JACJKX010000005.1"/>
</dbReference>
<dbReference type="Pfam" id="PF03577">
    <property type="entry name" value="Peptidase_C69"/>
    <property type="match status" value="1"/>
</dbReference>
<dbReference type="Proteomes" id="UP000777002">
    <property type="component" value="Unassembled WGS sequence"/>
</dbReference>
<dbReference type="PANTHER" id="PTHR12994:SF17">
    <property type="entry name" value="LD30995P"/>
    <property type="match status" value="1"/>
</dbReference>
<keyword evidence="3" id="KW-1185">Reference proteome</keyword>
<comment type="caution">
    <text evidence="2">The sequence shown here is derived from an EMBL/GenBank/DDBJ whole genome shotgun (WGS) entry which is preliminary data.</text>
</comment>
<protein>
    <submittedName>
        <fullName evidence="2">C69 family dipeptidase</fullName>
    </submittedName>
</protein>
<dbReference type="PROSITE" id="PS51257">
    <property type="entry name" value="PROKAR_LIPOPROTEIN"/>
    <property type="match status" value="1"/>
</dbReference>
<evidence type="ECO:0000313" key="2">
    <source>
        <dbReference type="EMBL" id="MBM6928452.1"/>
    </source>
</evidence>
<feature type="chain" id="PRO_5045798653" evidence="1">
    <location>
        <begin position="26"/>
        <end position="601"/>
    </location>
</feature>
<sequence length="601" mass="67223">MILRKTLMAASVAALMLGTAMSAQACFTVIVGKDASSTGEILIGHNEDNDRRILMSQYWVPAATHKKGTLIEYEPTAAKIPQVSKTLGYWWTQTLAPEGYSFSDGFFNEAGVLITSNNCGDTIEKDQKVKNGGIGYGIRRITAERAHTAREAVQIAIELVEKYGYTHQGRTYTFADHNEAWQMAILRGHRYLARKVKDNEVAFLANSYSLTNVDLNDKENVIASPDLVEHAIKMGTYKPAKAGDYSDFNFREAYQPDRRRAADWNKQRVQTFMKIMTGEHIEDHNAIPQSIIPKEKVTPWDVQKIMRAQSDQVDRSVTGWHLYDLRDIGNIDTHDSVVFKLTKNPLLTVSWRSNARPYETPFVPSFPLAKPAAAQAFMSPAVGTRAQFHATPEQMSFSLDKNVFTFVLAQQFLDWMPDAREDVIDDIEDYEERKAEELGAIEARAQSLAAIDPDRAVEFMHNFNVLNYNEALGAASKILQKVNRQDIVIMKDTLSLSDEKGTVDVVLLSQKGFDATKLDQSVTEFGSAWSDGEDELNRQRAKPVKVVFKDVDGDGLKDAVITFPVKGAVATTFKDVKTELVLFTKVDGEPIAAFDTVKIVK</sequence>
<proteinExistence type="predicted"/>
<reference evidence="2 3" key="1">
    <citation type="journal article" date="2021" name="Sci. Rep.">
        <title>The distribution of antibiotic resistance genes in chicken gut microbiota commensals.</title>
        <authorList>
            <person name="Juricova H."/>
            <person name="Matiasovicova J."/>
            <person name="Kubasova T."/>
            <person name="Cejkova D."/>
            <person name="Rychlik I."/>
        </authorList>
    </citation>
    <scope>NUCLEOTIDE SEQUENCE [LARGE SCALE GENOMIC DNA]</scope>
    <source>
        <strain evidence="2 3">An562</strain>
    </source>
</reference>
<keyword evidence="1" id="KW-0732">Signal</keyword>
<gene>
    <name evidence="2" type="ORF">H5985_04115</name>
</gene>
<dbReference type="Gene3D" id="3.60.60.10">
    <property type="entry name" value="Penicillin V Acylase, Chain A"/>
    <property type="match status" value="1"/>
</dbReference>
<feature type="signal peptide" evidence="1">
    <location>
        <begin position="1"/>
        <end position="25"/>
    </location>
</feature>
<name>A0ABS2GUC6_9BURK</name>